<keyword evidence="3" id="KW-1185">Reference proteome</keyword>
<protein>
    <recommendedName>
        <fullName evidence="4">Transmembrane protein</fullName>
    </recommendedName>
</protein>
<dbReference type="EMBL" id="KU640380">
    <property type="protein sequence ID" value="AMQ66505.1"/>
    <property type="molecule type" value="Genomic_DNA"/>
</dbReference>
<feature type="transmembrane region" description="Helical" evidence="1">
    <location>
        <begin position="118"/>
        <end position="136"/>
    </location>
</feature>
<keyword evidence="1" id="KW-1133">Transmembrane helix</keyword>
<name>A0A142F148_9CAUD</name>
<proteinExistence type="predicted"/>
<dbReference type="RefSeq" id="YP_009275195.1">
    <property type="nucleotide sequence ID" value="NC_030925.1"/>
</dbReference>
<reference evidence="2 3" key="1">
    <citation type="submission" date="2016-01" db="EMBL/GenBank/DDBJ databases">
        <title>Isolation and characterization of bacteriophages from East Africa Rift Valley soda lakes.</title>
        <authorList>
            <person name="van Zyl L.J."/>
            <person name="Nemavhulani S."/>
            <person name="Cowan D.A."/>
            <person name="Trindade M.I."/>
        </authorList>
    </citation>
    <scope>NUCLEOTIDE SEQUENCE [LARGE SCALE GENOMIC DNA]</scope>
</reference>
<dbReference type="OrthoDB" id="3790at10239"/>
<feature type="transmembrane region" description="Helical" evidence="1">
    <location>
        <begin position="80"/>
        <end position="97"/>
    </location>
</feature>
<evidence type="ECO:0000256" key="1">
    <source>
        <dbReference type="SAM" id="Phobius"/>
    </source>
</evidence>
<feature type="transmembrane region" description="Helical" evidence="1">
    <location>
        <begin position="170"/>
        <end position="191"/>
    </location>
</feature>
<dbReference type="GeneID" id="28799390"/>
<evidence type="ECO:0008006" key="4">
    <source>
        <dbReference type="Google" id="ProtNLM"/>
    </source>
</evidence>
<sequence>MVKEVSEKTKDSSTWDMNPLSSFSDTWESIQSWFQELPHNIAEWSVDLMGVLYELSASLILKTPLWIFDNDWFHNTTYKFSLLSIGIVSVLTILESIKQMLSGVRGKRKTKPMEFKKIMERWLIVALASAGIPFLFKKAFEILNIVSDRLIAMGSHTMKDVAIPEAIKLFDVLTLVTFDIVLISTIIPVLWKNGRRFFDIMVLGVSTPFALTAWIFDSYRHLFNQWWDNLKHLSLVQVYYSLFLLILGWFIFGVPTPDTYTGMIVKLLIVIGGFARMVNPPRIISKHLDSGGDLGDITEDGIKNTAKKVKENYQDTRDILSGVSGWTRFAWRKINSSSSVPLPKRKKKKK</sequence>
<feature type="transmembrane region" description="Helical" evidence="1">
    <location>
        <begin position="197"/>
        <end position="216"/>
    </location>
</feature>
<dbReference type="KEGG" id="vg:28799390"/>
<dbReference type="Proteomes" id="UP000201588">
    <property type="component" value="Segment"/>
</dbReference>
<feature type="transmembrane region" description="Helical" evidence="1">
    <location>
        <begin position="237"/>
        <end position="254"/>
    </location>
</feature>
<evidence type="ECO:0000313" key="2">
    <source>
        <dbReference type="EMBL" id="AMQ66505.1"/>
    </source>
</evidence>
<accession>A0A142F148</accession>
<organism evidence="2 3">
    <name type="scientific">Bacillus phage Shbh1</name>
    <dbReference type="NCBI Taxonomy" id="1796992"/>
    <lineage>
        <taxon>Viruses</taxon>
        <taxon>Duplodnaviria</taxon>
        <taxon>Heunggongvirae</taxon>
        <taxon>Uroviricota</taxon>
        <taxon>Caudoviricetes</taxon>
        <taxon>Herelleviridae</taxon>
        <taxon>Bastillevirinae</taxon>
        <taxon>Shalavirus</taxon>
        <taxon>Shalavirus Shbh1</taxon>
    </lineage>
</organism>
<keyword evidence="1" id="KW-0472">Membrane</keyword>
<evidence type="ECO:0000313" key="3">
    <source>
        <dbReference type="Proteomes" id="UP000201588"/>
    </source>
</evidence>
<keyword evidence="1" id="KW-0812">Transmembrane</keyword>